<keyword evidence="3" id="KW-0547">Nucleotide-binding</keyword>
<keyword evidence="4 7" id="KW-0418">Kinase</keyword>
<dbReference type="GO" id="GO:0016301">
    <property type="term" value="F:kinase activity"/>
    <property type="evidence" value="ECO:0007669"/>
    <property type="project" value="UniProtKB-KW"/>
</dbReference>
<dbReference type="Proteomes" id="UP000599024">
    <property type="component" value="Unassembled WGS sequence"/>
</dbReference>
<dbReference type="SUPFAM" id="SSF53613">
    <property type="entry name" value="Ribokinase-like"/>
    <property type="match status" value="1"/>
</dbReference>
<evidence type="ECO:0000259" key="6">
    <source>
        <dbReference type="Pfam" id="PF00294"/>
    </source>
</evidence>
<feature type="domain" description="Carbohydrate kinase PfkB" evidence="6">
    <location>
        <begin position="27"/>
        <end position="284"/>
    </location>
</feature>
<dbReference type="PROSITE" id="PS00583">
    <property type="entry name" value="PFKB_KINASES_1"/>
    <property type="match status" value="1"/>
</dbReference>
<sequence length="300" mass="33198">MAGVESAKTSRPVIFGEVLFDCFSDGSEVLGGAPFNVAWHLQAFGLAPLLVSRVGQDAYGARVRQAMADWGMDLSGLQEDQQTPTGRVDIRLDRGEPDFSILDHQAYDMIAPPEQLPVRVAFIYHGSLALRGSMNRATLRQMKNECGAPVFVDVNLRPPWWEAEVVNELLSGSTWVKLNEDELTALVPDPNELELQAAALLASWPLELLCVTRGRHGALLFQRDNSSFSTTPVEDVVVVDTVGAGDAFSAILLLGLYWRWPMALTLQRAQDFALAVVGRRGATTTDFQLYEPFLRDWHKQ</sequence>
<evidence type="ECO:0000256" key="3">
    <source>
        <dbReference type="ARBA" id="ARBA00022741"/>
    </source>
</evidence>
<dbReference type="InterPro" id="IPR002173">
    <property type="entry name" value="Carboh/pur_kinase_PfkB_CS"/>
</dbReference>
<comment type="similarity">
    <text evidence="1">Belongs to the carbohydrate kinase PfkB family.</text>
</comment>
<dbReference type="InterPro" id="IPR029056">
    <property type="entry name" value="Ribokinase-like"/>
</dbReference>
<protein>
    <submittedName>
        <fullName evidence="7">Carbohydrate kinase</fullName>
    </submittedName>
</protein>
<evidence type="ECO:0000256" key="5">
    <source>
        <dbReference type="ARBA" id="ARBA00022840"/>
    </source>
</evidence>
<name>A0A8J6TD31_9BACT</name>
<organism evidence="7 8">
    <name type="scientific">Candidatus Desulfatifera sulfidica</name>
    <dbReference type="NCBI Taxonomy" id="2841691"/>
    <lineage>
        <taxon>Bacteria</taxon>
        <taxon>Pseudomonadati</taxon>
        <taxon>Thermodesulfobacteriota</taxon>
        <taxon>Desulfobulbia</taxon>
        <taxon>Desulfobulbales</taxon>
        <taxon>Desulfobulbaceae</taxon>
        <taxon>Candidatus Desulfatifera</taxon>
    </lineage>
</organism>
<evidence type="ECO:0000256" key="2">
    <source>
        <dbReference type="ARBA" id="ARBA00022679"/>
    </source>
</evidence>
<reference evidence="7 8" key="1">
    <citation type="submission" date="2020-08" db="EMBL/GenBank/DDBJ databases">
        <title>Bridging the membrane lipid divide: bacteria of the FCB group superphylum have the potential to synthesize archaeal ether lipids.</title>
        <authorList>
            <person name="Villanueva L."/>
            <person name="Von Meijenfeldt F.A.B."/>
            <person name="Westbye A.B."/>
            <person name="Yadav S."/>
            <person name="Hopmans E.C."/>
            <person name="Dutilh B.E."/>
            <person name="Sinninghe Damste J.S."/>
        </authorList>
    </citation>
    <scope>NUCLEOTIDE SEQUENCE [LARGE SCALE GENOMIC DNA]</scope>
    <source>
        <strain evidence="7">NIOZ-UU81</strain>
    </source>
</reference>
<gene>
    <name evidence="7" type="ORF">H8E79_08865</name>
</gene>
<keyword evidence="2" id="KW-0808">Transferase</keyword>
<dbReference type="PANTHER" id="PTHR43085:SF1">
    <property type="entry name" value="PSEUDOURIDINE KINASE-RELATED"/>
    <property type="match status" value="1"/>
</dbReference>
<dbReference type="GO" id="GO:0005524">
    <property type="term" value="F:ATP binding"/>
    <property type="evidence" value="ECO:0007669"/>
    <property type="project" value="UniProtKB-KW"/>
</dbReference>
<evidence type="ECO:0000313" key="7">
    <source>
        <dbReference type="EMBL" id="MBC8209260.1"/>
    </source>
</evidence>
<dbReference type="PANTHER" id="PTHR43085">
    <property type="entry name" value="HEXOKINASE FAMILY MEMBER"/>
    <property type="match status" value="1"/>
</dbReference>
<dbReference type="InterPro" id="IPR050306">
    <property type="entry name" value="PfkB_Carbo_kinase"/>
</dbReference>
<keyword evidence="5" id="KW-0067">ATP-binding</keyword>
<dbReference type="Gene3D" id="3.40.1190.20">
    <property type="match status" value="1"/>
</dbReference>
<dbReference type="InterPro" id="IPR011611">
    <property type="entry name" value="PfkB_dom"/>
</dbReference>
<evidence type="ECO:0000256" key="4">
    <source>
        <dbReference type="ARBA" id="ARBA00022777"/>
    </source>
</evidence>
<dbReference type="EMBL" id="JACNLK010000086">
    <property type="protein sequence ID" value="MBC8209260.1"/>
    <property type="molecule type" value="Genomic_DNA"/>
</dbReference>
<comment type="caution">
    <text evidence="7">The sequence shown here is derived from an EMBL/GenBank/DDBJ whole genome shotgun (WGS) entry which is preliminary data.</text>
</comment>
<dbReference type="Pfam" id="PF00294">
    <property type="entry name" value="PfkB"/>
    <property type="match status" value="1"/>
</dbReference>
<accession>A0A8J6TD31</accession>
<evidence type="ECO:0000256" key="1">
    <source>
        <dbReference type="ARBA" id="ARBA00010688"/>
    </source>
</evidence>
<dbReference type="AlphaFoldDB" id="A0A8J6TD31"/>
<evidence type="ECO:0000313" key="8">
    <source>
        <dbReference type="Proteomes" id="UP000599024"/>
    </source>
</evidence>
<proteinExistence type="inferred from homology"/>